<comment type="similarity">
    <text evidence="1 3">Belongs to the enoyl-CoA hydratase/isomerase family.</text>
</comment>
<dbReference type="EMBL" id="JAJQKU010000002">
    <property type="protein sequence ID" value="MCD9097166.1"/>
    <property type="molecule type" value="Genomic_DNA"/>
</dbReference>
<evidence type="ECO:0000256" key="3">
    <source>
        <dbReference type="RuleBase" id="RU003707"/>
    </source>
</evidence>
<dbReference type="Pfam" id="PF00378">
    <property type="entry name" value="ECH_1"/>
    <property type="match status" value="1"/>
</dbReference>
<reference evidence="4" key="1">
    <citation type="submission" date="2021-12" db="EMBL/GenBank/DDBJ databases">
        <authorList>
            <person name="Ulrich A."/>
        </authorList>
    </citation>
    <scope>NUCLEOTIDE SEQUENCE</scope>
    <source>
        <strain evidence="4">A1P009</strain>
    </source>
</reference>
<dbReference type="InterPro" id="IPR001753">
    <property type="entry name" value="Enoyl-CoA_hydra/iso"/>
</dbReference>
<name>A0ABS8UEJ6_9GAMM</name>
<proteinExistence type="inferred from homology"/>
<gene>
    <name evidence="4" type="ORF">LTT95_09480</name>
</gene>
<evidence type="ECO:0000313" key="4">
    <source>
        <dbReference type="EMBL" id="MCD9097166.1"/>
    </source>
</evidence>
<evidence type="ECO:0000313" key="5">
    <source>
        <dbReference type="Proteomes" id="UP001430360"/>
    </source>
</evidence>
<organism evidence="4 5">
    <name type="scientific">Luteimonas fraxinea</name>
    <dbReference type="NCBI Taxonomy" id="2901869"/>
    <lineage>
        <taxon>Bacteria</taxon>
        <taxon>Pseudomonadati</taxon>
        <taxon>Pseudomonadota</taxon>
        <taxon>Gammaproteobacteria</taxon>
        <taxon>Lysobacterales</taxon>
        <taxon>Lysobacteraceae</taxon>
        <taxon>Luteimonas</taxon>
    </lineage>
</organism>
<dbReference type="InterPro" id="IPR018376">
    <property type="entry name" value="Enoyl-CoA_hyd/isom_CS"/>
</dbReference>
<sequence>MSESPLLIEDQGAVRVITVNRPDKLNALNSATLDALHRAFDDAAADDAVRVVVLTGAGPKAFVAGADIAEIADLRPVEGRDFALRGQAMMRRVETLPKPVIAMVNGFALGGGLELAMCCHLRIASDTAKVGQPEVNLGLIPGFGGTQRLLRLAGRAATLELCLTGAPVNAERALALGIVNRVAPAAELQAQTMALAEQLANAAPLALRGVLDCINTGGESAIGEGLAFEAAQFGLMFATEDMREGTRAFLERRKPEFQNR</sequence>
<dbReference type="SUPFAM" id="SSF52096">
    <property type="entry name" value="ClpP/crotonase"/>
    <property type="match status" value="1"/>
</dbReference>
<dbReference type="PANTHER" id="PTHR11941">
    <property type="entry name" value="ENOYL-COA HYDRATASE-RELATED"/>
    <property type="match status" value="1"/>
</dbReference>
<comment type="caution">
    <text evidence="4">The sequence shown here is derived from an EMBL/GenBank/DDBJ whole genome shotgun (WGS) entry which is preliminary data.</text>
</comment>
<dbReference type="InterPro" id="IPR014748">
    <property type="entry name" value="Enoyl-CoA_hydra_C"/>
</dbReference>
<keyword evidence="5" id="KW-1185">Reference proteome</keyword>
<dbReference type="InterPro" id="IPR029045">
    <property type="entry name" value="ClpP/crotonase-like_dom_sf"/>
</dbReference>
<evidence type="ECO:0000256" key="1">
    <source>
        <dbReference type="ARBA" id="ARBA00005254"/>
    </source>
</evidence>
<keyword evidence="2" id="KW-0456">Lyase</keyword>
<dbReference type="PROSITE" id="PS00166">
    <property type="entry name" value="ENOYL_COA_HYDRATASE"/>
    <property type="match status" value="1"/>
</dbReference>
<dbReference type="PANTHER" id="PTHR11941:SF54">
    <property type="entry name" value="ENOYL-COA HYDRATASE, MITOCHONDRIAL"/>
    <property type="match status" value="1"/>
</dbReference>
<reference evidence="4" key="2">
    <citation type="journal article" date="2022" name="Syst. Appl. Microbiol.">
        <title>Physiological and genomic characterisation of Luteimonas fraxinea sp. nov., a bacterial species associated with trees tolerant to ash dieback.</title>
        <authorList>
            <person name="Ulrich K."/>
            <person name="Becker R."/>
            <person name="Behrendt U."/>
            <person name="Kube M."/>
            <person name="Schneck V."/>
            <person name="Ulrich A."/>
        </authorList>
    </citation>
    <scope>NUCLEOTIDE SEQUENCE</scope>
    <source>
        <strain evidence="4">A1P009</strain>
    </source>
</reference>
<accession>A0ABS8UEJ6</accession>
<dbReference type="CDD" id="cd06558">
    <property type="entry name" value="crotonase-like"/>
    <property type="match status" value="1"/>
</dbReference>
<dbReference type="Gene3D" id="1.10.12.10">
    <property type="entry name" value="Lyase 2-enoyl-coa Hydratase, Chain A, domain 2"/>
    <property type="match status" value="1"/>
</dbReference>
<dbReference type="Proteomes" id="UP001430360">
    <property type="component" value="Unassembled WGS sequence"/>
</dbReference>
<dbReference type="RefSeq" id="WP_232136115.1">
    <property type="nucleotide sequence ID" value="NZ_CP089507.1"/>
</dbReference>
<dbReference type="Gene3D" id="3.90.226.10">
    <property type="entry name" value="2-enoyl-CoA Hydratase, Chain A, domain 1"/>
    <property type="match status" value="1"/>
</dbReference>
<protein>
    <submittedName>
        <fullName evidence="4">Enoyl-CoA hydratase-related protein</fullName>
    </submittedName>
</protein>
<evidence type="ECO:0000256" key="2">
    <source>
        <dbReference type="ARBA" id="ARBA00023239"/>
    </source>
</evidence>